<dbReference type="Gene3D" id="2.40.30.170">
    <property type="match status" value="1"/>
</dbReference>
<feature type="domain" description="YknX-like beta-barrel" evidence="5">
    <location>
        <begin position="244"/>
        <end position="324"/>
    </location>
</feature>
<dbReference type="InterPro" id="IPR059052">
    <property type="entry name" value="HH_YbhG-like"/>
</dbReference>
<evidence type="ECO:0000256" key="2">
    <source>
        <dbReference type="ARBA" id="ARBA00023054"/>
    </source>
</evidence>
<dbReference type="Pfam" id="PF25990">
    <property type="entry name" value="Beta-barrel_YknX"/>
    <property type="match status" value="1"/>
</dbReference>
<protein>
    <submittedName>
        <fullName evidence="6">HlyD family secretion protein</fullName>
    </submittedName>
</protein>
<evidence type="ECO:0000259" key="4">
    <source>
        <dbReference type="Pfam" id="PF25881"/>
    </source>
</evidence>
<proteinExistence type="predicted"/>
<dbReference type="Pfam" id="PF25881">
    <property type="entry name" value="HH_YBHG"/>
    <property type="match status" value="1"/>
</dbReference>
<evidence type="ECO:0000259" key="5">
    <source>
        <dbReference type="Pfam" id="PF25990"/>
    </source>
</evidence>
<dbReference type="InterPro" id="IPR058636">
    <property type="entry name" value="Beta-barrel_YknX"/>
</dbReference>
<dbReference type="Proteomes" id="UP000542353">
    <property type="component" value="Unassembled WGS sequence"/>
</dbReference>
<keyword evidence="7" id="KW-1185">Reference proteome</keyword>
<dbReference type="SUPFAM" id="SSF111369">
    <property type="entry name" value="HlyD-like secretion proteins"/>
    <property type="match status" value="2"/>
</dbReference>
<comment type="subcellular location">
    <subcellularLocation>
        <location evidence="1">Cell envelope</location>
    </subcellularLocation>
</comment>
<comment type="caution">
    <text evidence="6">The sequence shown here is derived from an EMBL/GenBank/DDBJ whole genome shotgun (WGS) entry which is preliminary data.</text>
</comment>
<evidence type="ECO:0000313" key="7">
    <source>
        <dbReference type="Proteomes" id="UP000542353"/>
    </source>
</evidence>
<feature type="transmembrane region" description="Helical" evidence="3">
    <location>
        <begin position="7"/>
        <end position="25"/>
    </location>
</feature>
<sequence length="344" mass="37234">MNPRLKIIIPLAVAVLAGSAGVWWWNSHRGNDDVLTLQGNVEVRQVNLGFKVSGRIAALNVDEGARVEAGDKLASLDAVYFEDNLRQMRAQRDQSAANLAKMIAGNRPQEIAQAEALVAEREAASANAKVSLDRATQLLKSAAGTQKTYDDAAALNRQTTAQLASANEALRLMKAGFREEDIDLARAQLADKEAAIRIAERQRIDADLMAPTAGVVLSRVRELGAIVNAGETVFVLSLTTPVWIRSYVSEQELGRIKPGMVVELRSDTSQIKPLKGTIGFISTTAEFTPKTVETRELRTALVYRIRVVTDDPDNVLRQGMPMTIVAHPAAAVPPPRGIPSAEAK</sequence>
<dbReference type="GO" id="GO:0042597">
    <property type="term" value="C:periplasmic space"/>
    <property type="evidence" value="ECO:0007669"/>
    <property type="project" value="UniProtKB-SubCell"/>
</dbReference>
<dbReference type="EMBL" id="JACHIH010000026">
    <property type="protein sequence ID" value="MBB5048832.1"/>
    <property type="molecule type" value="Genomic_DNA"/>
</dbReference>
<dbReference type="Gene3D" id="2.40.50.100">
    <property type="match status" value="1"/>
</dbReference>
<dbReference type="AlphaFoldDB" id="A0A7W7Z6E4"/>
<keyword evidence="2" id="KW-0175">Coiled coil</keyword>
<dbReference type="PANTHER" id="PTHR32347:SF29">
    <property type="entry name" value="UPF0194 MEMBRANE PROTEIN YBHG"/>
    <property type="match status" value="1"/>
</dbReference>
<feature type="domain" description="YbhG-like alpha-helical hairpin" evidence="4">
    <location>
        <begin position="76"/>
        <end position="202"/>
    </location>
</feature>
<name>A0A7W7Z6E4_9BRAD</name>
<evidence type="ECO:0000256" key="1">
    <source>
        <dbReference type="ARBA" id="ARBA00004196"/>
    </source>
</evidence>
<accession>A0A7W7Z6E4</accession>
<dbReference type="RefSeq" id="WP_184260025.1">
    <property type="nucleotide sequence ID" value="NZ_JACHIH010000026.1"/>
</dbReference>
<organism evidence="6 7">
    <name type="scientific">Rhodopseudomonas rhenobacensis</name>
    <dbReference type="NCBI Taxonomy" id="87461"/>
    <lineage>
        <taxon>Bacteria</taxon>
        <taxon>Pseudomonadati</taxon>
        <taxon>Pseudomonadota</taxon>
        <taxon>Alphaproteobacteria</taxon>
        <taxon>Hyphomicrobiales</taxon>
        <taxon>Nitrobacteraceae</taxon>
        <taxon>Rhodopseudomonas</taxon>
    </lineage>
</organism>
<keyword evidence="3" id="KW-1133">Transmembrane helix</keyword>
<gene>
    <name evidence="6" type="ORF">HNR60_003602</name>
</gene>
<dbReference type="PANTHER" id="PTHR32347">
    <property type="entry name" value="EFFLUX SYSTEM COMPONENT YKNX-RELATED"/>
    <property type="match status" value="1"/>
</dbReference>
<keyword evidence="3" id="KW-0472">Membrane</keyword>
<keyword evidence="3" id="KW-0812">Transmembrane</keyword>
<reference evidence="6 7" key="1">
    <citation type="submission" date="2020-08" db="EMBL/GenBank/DDBJ databases">
        <title>Genomic Encyclopedia of Type Strains, Phase IV (KMG-IV): sequencing the most valuable type-strain genomes for metagenomic binning, comparative biology and taxonomic classification.</title>
        <authorList>
            <person name="Goeker M."/>
        </authorList>
    </citation>
    <scope>NUCLEOTIDE SEQUENCE [LARGE SCALE GENOMIC DNA]</scope>
    <source>
        <strain evidence="6 7">DSM 12706</strain>
    </source>
</reference>
<evidence type="ECO:0000256" key="3">
    <source>
        <dbReference type="SAM" id="Phobius"/>
    </source>
</evidence>
<evidence type="ECO:0000313" key="6">
    <source>
        <dbReference type="EMBL" id="MBB5048832.1"/>
    </source>
</evidence>
<dbReference type="InterPro" id="IPR050465">
    <property type="entry name" value="UPF0194_transport"/>
</dbReference>